<dbReference type="PANTHER" id="PTHR31268">
    <property type="match status" value="1"/>
</dbReference>
<gene>
    <name evidence="3" type="ORF">BKA67DRAFT_568841</name>
</gene>
<proteinExistence type="inferred from homology"/>
<name>A0A9P8UJC4_9PEZI</name>
<evidence type="ECO:0000256" key="2">
    <source>
        <dbReference type="ARBA" id="ARBA00023277"/>
    </source>
</evidence>
<evidence type="ECO:0000313" key="3">
    <source>
        <dbReference type="EMBL" id="KAH6653197.1"/>
    </source>
</evidence>
<dbReference type="EMBL" id="JAGPXC010000005">
    <property type="protein sequence ID" value="KAH6653197.1"/>
    <property type="molecule type" value="Genomic_DNA"/>
</dbReference>
<dbReference type="Proteomes" id="UP000758603">
    <property type="component" value="Unassembled WGS sequence"/>
</dbReference>
<keyword evidence="2" id="KW-0119">Carbohydrate metabolism</keyword>
<dbReference type="Pfam" id="PF05691">
    <property type="entry name" value="Raffinose_syn"/>
    <property type="match status" value="1"/>
</dbReference>
<evidence type="ECO:0000256" key="1">
    <source>
        <dbReference type="ARBA" id="ARBA00007240"/>
    </source>
</evidence>
<dbReference type="PANTHER" id="PTHR31268:SF32">
    <property type="entry name" value="GALACTINOL--SUCROSE GALACTOSYLTRANSFERASE 2-RELATED"/>
    <property type="match status" value="1"/>
</dbReference>
<comment type="similarity">
    <text evidence="1">Belongs to the glycosyl hydrolases 36 family.</text>
</comment>
<dbReference type="RefSeq" id="XP_045957474.1">
    <property type="nucleotide sequence ID" value="XM_046103060.1"/>
</dbReference>
<reference evidence="3" key="1">
    <citation type="journal article" date="2021" name="Nat. Commun.">
        <title>Genetic determinants of endophytism in the Arabidopsis root mycobiome.</title>
        <authorList>
            <person name="Mesny F."/>
            <person name="Miyauchi S."/>
            <person name="Thiergart T."/>
            <person name="Pickel B."/>
            <person name="Atanasova L."/>
            <person name="Karlsson M."/>
            <person name="Huettel B."/>
            <person name="Barry K.W."/>
            <person name="Haridas S."/>
            <person name="Chen C."/>
            <person name="Bauer D."/>
            <person name="Andreopoulos W."/>
            <person name="Pangilinan J."/>
            <person name="LaButti K."/>
            <person name="Riley R."/>
            <person name="Lipzen A."/>
            <person name="Clum A."/>
            <person name="Drula E."/>
            <person name="Henrissat B."/>
            <person name="Kohler A."/>
            <person name="Grigoriev I.V."/>
            <person name="Martin F.M."/>
            <person name="Hacquard S."/>
        </authorList>
    </citation>
    <scope>NUCLEOTIDE SEQUENCE</scope>
    <source>
        <strain evidence="3">MPI-SDFR-AT-0073</strain>
    </source>
</reference>
<evidence type="ECO:0000313" key="4">
    <source>
        <dbReference type="Proteomes" id="UP000758603"/>
    </source>
</evidence>
<dbReference type="OrthoDB" id="4664297at2759"/>
<keyword evidence="4" id="KW-1185">Reference proteome</keyword>
<dbReference type="InterPro" id="IPR008811">
    <property type="entry name" value="Glycosyl_hydrolases_36"/>
</dbReference>
<dbReference type="InterPro" id="IPR017853">
    <property type="entry name" value="GH"/>
</dbReference>
<dbReference type="AlphaFoldDB" id="A0A9P8UJC4"/>
<dbReference type="GeneID" id="70131952"/>
<dbReference type="SUPFAM" id="SSF51445">
    <property type="entry name" value="(Trans)glycosidases"/>
    <property type="match status" value="1"/>
</dbReference>
<comment type="caution">
    <text evidence="3">The sequence shown here is derived from an EMBL/GenBank/DDBJ whole genome shotgun (WGS) entry which is preliminary data.</text>
</comment>
<protein>
    <submittedName>
        <fullName evidence="3">Raffinose synthase or seed imbibition protein Sip1-domain-containing protein</fullName>
    </submittedName>
</protein>
<sequence>MQAEIFSYPPLGQVTKVTVPEVSFTCVLNLDLQCMTGDWQVLLRYTSIGSDTWQEDILTRSERHILKSQGQKDPTRIQLSFETKILITAAIRFETRARHGSKGAWITALGDSKLDSIVTLADVTDSRNQKLLDINDYISDLNPELRSRLLGNDLKSNVTSWIVEVPVEAAQGEAAHMTQVMFGKPFGGEFLSWFAISRNTTSWMAPRQGRTYFKLDVAAILCSFVSVHGQHLIVLGISGFENVMAIFGDDNGGALMIKIRNEREAPGLGRVILAVGINFEETLAYALSQARAMFTNTSGPNNSWASNPIPKLSRDWADHWMNGLIYSPFSSVVQKISLHEIMDGLKDLEAKGIIVSSLILENGWQKVDQNAPSRYHAGLVDFDTDPAAFKLGLKHAITDIKGQHRSVRNIIVNHPIFGYWGGVSEDPNGPLRQSYEIVHVQRSETIQPGPKTVLSLALVSSRDVKRFFKDYYKFLLSCGVSAVQTEGIYMLETLNSAVERCALSESYLDAQSAASLEYFPGGTLASMSLSPSALFNSLKSTQAGQQVVRNSAIFPDHRKHVFNNAVNALLSRAIGNIPDWGPVQSTKDNGAFHLAARVISGGPIQIKSFDGSSAADLDVVRRVSGRTANGKIVVLRPTGIGRTVNPYVGFEDCVLLKIGNTHVIGTLVVSILGTFNVSDRALSEILDIKDFPGVDPAKEYLVTSNSGIIGNSLKVDGQSLILVNLEPSSYEFLCAYPLTTLTNPQSETTIHVATLGVREKLLGAAAILDTNFSIEKGLLGFRVVLKVLGALDLYISDLPRRTIKEGTCNLTLQGRIVTPSIQTIRVTDRILRLDLESIWSEQKIESESDEIYVEFTIPEI</sequence>
<organism evidence="3 4">
    <name type="scientific">Truncatella angustata</name>
    <dbReference type="NCBI Taxonomy" id="152316"/>
    <lineage>
        <taxon>Eukaryota</taxon>
        <taxon>Fungi</taxon>
        <taxon>Dikarya</taxon>
        <taxon>Ascomycota</taxon>
        <taxon>Pezizomycotina</taxon>
        <taxon>Sordariomycetes</taxon>
        <taxon>Xylariomycetidae</taxon>
        <taxon>Amphisphaeriales</taxon>
        <taxon>Sporocadaceae</taxon>
        <taxon>Truncatella</taxon>
    </lineage>
</organism>
<accession>A0A9P8UJC4</accession>